<dbReference type="HOGENOM" id="CLU_2774180_0_0_11"/>
<evidence type="ECO:0000313" key="2">
    <source>
        <dbReference type="EMBL" id="MBP2064397.1"/>
    </source>
</evidence>
<reference evidence="2 3" key="2">
    <citation type="submission" date="2021-03" db="EMBL/GenBank/DDBJ databases">
        <title>Genomic Encyclopedia of Type Strains, Phase IV (KMG-IV): sequencing the most valuable type-strain genomes for metagenomic binning, comparative biology and taxonomic classification.</title>
        <authorList>
            <person name="Goeker M."/>
        </authorList>
    </citation>
    <scope>NUCLEOTIDE SEQUENCE [LARGE SCALE GENOMIC DNA]</scope>
    <source>
        <strain evidence="2 3">DSM 41954</strain>
    </source>
</reference>
<proteinExistence type="predicted"/>
<reference evidence="1" key="1">
    <citation type="submission" date="2014-05" db="EMBL/GenBank/DDBJ databases">
        <authorList>
            <person name="Horn Fabian"/>
        </authorList>
    </citation>
    <scope>NUCLEOTIDE SEQUENCE</scope>
</reference>
<accession>A0A060ZS63</accession>
<sequence>MDDSAVHLDDQTNFINEQVSRFLREAKRDDTLWILLSGHGQHYEGTDHLIPEDASFHVHPFASSCVPID</sequence>
<evidence type="ECO:0000313" key="3">
    <source>
        <dbReference type="Proteomes" id="UP000756710"/>
    </source>
</evidence>
<dbReference type="RefSeq" id="WP_044573652.1">
    <property type="nucleotide sequence ID" value="NZ_BAABDR010000022.1"/>
</dbReference>
<dbReference type="AlphaFoldDB" id="A0A060ZS63"/>
<gene>
    <name evidence="2" type="ORF">J2Z30_005420</name>
    <name evidence="1" type="ORF">SIRAN5599</name>
</gene>
<keyword evidence="3" id="KW-1185">Reference proteome</keyword>
<dbReference type="GeneID" id="32468970"/>
<dbReference type="Proteomes" id="UP000756710">
    <property type="component" value="Unassembled WGS sequence"/>
</dbReference>
<organism evidence="1">
    <name type="scientific">Streptomyces iranensis</name>
    <dbReference type="NCBI Taxonomy" id="576784"/>
    <lineage>
        <taxon>Bacteria</taxon>
        <taxon>Bacillati</taxon>
        <taxon>Actinomycetota</taxon>
        <taxon>Actinomycetes</taxon>
        <taxon>Kitasatosporales</taxon>
        <taxon>Streptomycetaceae</taxon>
        <taxon>Streptomyces</taxon>
        <taxon>Streptomyces violaceusniger group</taxon>
    </lineage>
</organism>
<name>A0A060ZS63_9ACTN</name>
<protein>
    <submittedName>
        <fullName evidence="2">Caspase-like protein</fullName>
    </submittedName>
</protein>
<dbReference type="EMBL" id="LK022848">
    <property type="protein sequence ID" value="CDR08960.1"/>
    <property type="molecule type" value="Genomic_DNA"/>
</dbReference>
<dbReference type="EMBL" id="JAGGLR010000015">
    <property type="protein sequence ID" value="MBP2064397.1"/>
    <property type="molecule type" value="Genomic_DNA"/>
</dbReference>
<evidence type="ECO:0000313" key="1">
    <source>
        <dbReference type="EMBL" id="CDR08960.1"/>
    </source>
</evidence>